<sequence>MKYRKVMDKRMVLDSIMGLCLKENDRSIDMYIADRKGNTYPITHVFLGGSGVLYATNGTALVALEELDDNTLNNILCFLG</sequence>
<proteinExistence type="predicted"/>
<organism evidence="1 2">
    <name type="scientific">Phocaeicola massiliensis B84634 = Timone 84634 = DSM 17679 = JCM 13223</name>
    <dbReference type="NCBI Taxonomy" id="1121098"/>
    <lineage>
        <taxon>Bacteria</taxon>
        <taxon>Pseudomonadati</taxon>
        <taxon>Bacteroidota</taxon>
        <taxon>Bacteroidia</taxon>
        <taxon>Bacteroidales</taxon>
        <taxon>Bacteroidaceae</taxon>
        <taxon>Phocaeicola</taxon>
    </lineage>
</organism>
<comment type="caution">
    <text evidence="1">The sequence shown here is derived from an EMBL/GenBank/DDBJ whole genome shotgun (WGS) entry which is preliminary data.</text>
</comment>
<name>U6RDC7_9BACT</name>
<reference evidence="1 2" key="1">
    <citation type="submission" date="2013-04" db="EMBL/GenBank/DDBJ databases">
        <title>The Genome Sequence of Bacteroides massiliensis DSM 17679.</title>
        <authorList>
            <consortium name="The Broad Institute Genomics Platform"/>
            <person name="Earl A."/>
            <person name="Ward D."/>
            <person name="Feldgarden M."/>
            <person name="Gevers D."/>
            <person name="Martens E."/>
            <person name="Fenner L."/>
            <person name="Roux V."/>
            <person name="Mallet M.N."/>
            <person name="Raoult D."/>
            <person name="Walker B."/>
            <person name="Young S."/>
            <person name="Zeng Q."/>
            <person name="Gargeya S."/>
            <person name="Fitzgerald M."/>
            <person name="Haas B."/>
            <person name="Abouelleil A."/>
            <person name="Allen A.W."/>
            <person name="Alvarado L."/>
            <person name="Arachchi H.M."/>
            <person name="Berlin A.M."/>
            <person name="Chapman S.B."/>
            <person name="Gainer-Dewar J."/>
            <person name="Goldberg J."/>
            <person name="Griggs A."/>
            <person name="Gujja S."/>
            <person name="Hansen M."/>
            <person name="Howarth C."/>
            <person name="Imamovic A."/>
            <person name="Ireland A."/>
            <person name="Larimer J."/>
            <person name="McCowan C."/>
            <person name="Murphy C."/>
            <person name="Pearson M."/>
            <person name="Poon T.W."/>
            <person name="Priest M."/>
            <person name="Roberts A."/>
            <person name="Saif S."/>
            <person name="Shea T."/>
            <person name="Sisk P."/>
            <person name="Sykes S."/>
            <person name="Wortman J."/>
            <person name="Nusbaum C."/>
            <person name="Birren B."/>
        </authorList>
    </citation>
    <scope>NUCLEOTIDE SEQUENCE [LARGE SCALE GENOMIC DNA]</scope>
    <source>
        <strain evidence="2">B84634 / Timone 84634 / DSM 17679 / JCM 13223</strain>
    </source>
</reference>
<dbReference type="PATRIC" id="fig|1121098.3.peg.2585"/>
<gene>
    <name evidence="1" type="ORF">HMPREF1534_02549</name>
</gene>
<evidence type="ECO:0000313" key="2">
    <source>
        <dbReference type="Proteomes" id="UP000017831"/>
    </source>
</evidence>
<protein>
    <submittedName>
        <fullName evidence="1">Uncharacterized protein</fullName>
    </submittedName>
</protein>
<evidence type="ECO:0000313" key="1">
    <source>
        <dbReference type="EMBL" id="EOA54077.1"/>
    </source>
</evidence>
<dbReference type="EMBL" id="AQHY01000028">
    <property type="protein sequence ID" value="EOA54077.1"/>
    <property type="molecule type" value="Genomic_DNA"/>
</dbReference>
<keyword evidence="2" id="KW-1185">Reference proteome</keyword>
<dbReference type="HOGENOM" id="CLU_2582384_0_0_10"/>
<dbReference type="AlphaFoldDB" id="U6RDC7"/>
<dbReference type="Proteomes" id="UP000017831">
    <property type="component" value="Unassembled WGS sequence"/>
</dbReference>
<accession>U6RDC7</accession>